<dbReference type="Proteomes" id="UP000001989">
    <property type="component" value="Plasmid pSWIT02"/>
</dbReference>
<gene>
    <name evidence="2" type="ordered locus">Swit_5076</name>
</gene>
<name>A0A9J9LGS5_RHIWR</name>
<evidence type="ECO:0000313" key="3">
    <source>
        <dbReference type="Proteomes" id="UP000001989"/>
    </source>
</evidence>
<keyword evidence="2" id="KW-0614">Plasmid</keyword>
<reference evidence="2 3" key="1">
    <citation type="journal article" date="2010" name="J. Bacteriol.">
        <title>Genome sequence of the dioxin-mineralizing bacterium Sphingomonas wittichii RW1.</title>
        <authorList>
            <person name="Miller T.R."/>
            <person name="Delcher A.L."/>
            <person name="Salzberg S.L."/>
            <person name="Saunders E."/>
            <person name="Detter J.C."/>
            <person name="Halden R.U."/>
        </authorList>
    </citation>
    <scope>NUCLEOTIDE SEQUENCE [LARGE SCALE GENOMIC DNA]</scope>
    <source>
        <strain evidence="3">DSM 6014 / CCUG 31198 / JCM 15750 / NBRC 105917 / EY 4224 / RW1</strain>
    </source>
</reference>
<dbReference type="KEGG" id="swi:Swit_5076"/>
<dbReference type="AlphaFoldDB" id="A0A9J9LGS5"/>
<dbReference type="EMBL" id="CP000701">
    <property type="protein sequence ID" value="ABQ71688.1"/>
    <property type="molecule type" value="Genomic_DNA"/>
</dbReference>
<dbReference type="InterPro" id="IPR002513">
    <property type="entry name" value="Tn3_Tnp_DDE_dom"/>
</dbReference>
<proteinExistence type="predicted"/>
<dbReference type="GO" id="GO:0004803">
    <property type="term" value="F:transposase activity"/>
    <property type="evidence" value="ECO:0007669"/>
    <property type="project" value="InterPro"/>
</dbReference>
<sequence>MHGRHENPESVDLHRVAVDTHGHTHFGMALANLVGFDLAPRLAGMNKRKLYLPRGLNIPATLRPIVSETVSLSAITQGWDPLLRIAASTKSGWCSATYVLDRFGSAARGDEAFQAGDAFGKLLLTRFLGAYLGDPAFRGMNDALLSQGESVHTLQRAIYSGPIGARHGRTPEQMAAISSGLTLLTNVIMTWNATRIGEVRARMPDIFPDHHIKHIAPNAHEHINTKGVITIDVSLHRDRLLGAGPPAAGIRNVI</sequence>
<geneLocation type="plasmid" evidence="2 3">
    <name>pSWIT02</name>
</geneLocation>
<evidence type="ECO:0000259" key="1">
    <source>
        <dbReference type="Pfam" id="PF01526"/>
    </source>
</evidence>
<accession>A0A9J9LGS5</accession>
<organism evidence="2 3">
    <name type="scientific">Rhizorhabdus wittichii (strain DSM 6014 / CCUG 31198 / JCM 15750 / NBRC 105917 / EY 4224 / RW1)</name>
    <name type="common">Sphingomonas wittichii</name>
    <dbReference type="NCBI Taxonomy" id="392499"/>
    <lineage>
        <taxon>Bacteria</taxon>
        <taxon>Pseudomonadati</taxon>
        <taxon>Pseudomonadota</taxon>
        <taxon>Alphaproteobacteria</taxon>
        <taxon>Sphingomonadales</taxon>
        <taxon>Sphingomonadaceae</taxon>
        <taxon>Rhizorhabdus</taxon>
    </lineage>
</organism>
<dbReference type="GO" id="GO:0006313">
    <property type="term" value="P:DNA transposition"/>
    <property type="evidence" value="ECO:0007669"/>
    <property type="project" value="InterPro"/>
</dbReference>
<keyword evidence="3" id="KW-1185">Reference proteome</keyword>
<evidence type="ECO:0000313" key="2">
    <source>
        <dbReference type="EMBL" id="ABQ71688.1"/>
    </source>
</evidence>
<feature type="domain" description="Tn3 transposase DDE" evidence="1">
    <location>
        <begin position="5"/>
        <end position="227"/>
    </location>
</feature>
<dbReference type="Pfam" id="PF01526">
    <property type="entry name" value="DDE_Tnp_Tn3"/>
    <property type="match status" value="1"/>
</dbReference>
<protein>
    <submittedName>
        <fullName evidence="2">Transposase and inactivated derivatives TnpA family-like protein</fullName>
    </submittedName>
</protein>